<feature type="region of interest" description="Disordered" evidence="1">
    <location>
        <begin position="55"/>
        <end position="92"/>
    </location>
</feature>
<feature type="region of interest" description="Disordered" evidence="1">
    <location>
        <begin position="220"/>
        <end position="250"/>
    </location>
</feature>
<dbReference type="EMBL" id="QYRP01000002">
    <property type="protein sequence ID" value="RJS46093.1"/>
    <property type="molecule type" value="Genomic_DNA"/>
</dbReference>
<proteinExistence type="predicted"/>
<reference evidence="3" key="1">
    <citation type="submission" date="2018-09" db="EMBL/GenBank/DDBJ databases">
        <authorList>
            <person name="Zhu H."/>
        </authorList>
    </citation>
    <scope>NUCLEOTIDE SEQUENCE [LARGE SCALE GENOMIC DNA]</scope>
    <source>
        <strain evidence="3">K1W22B-1</strain>
    </source>
</reference>
<sequence length="250" mass="25515">MPARVYWTRRLILVAVALLLFVTIARVLGGGSDGKGTGDPKAQLADAGVRTSTTAAAGDATTGAAAPTSTTSGKPGRKAPLASPSGPCEPADVKVTPVIERAAGGQTVPLKLALSSSIAACTFTVSAKTIVLKIVSGKDNIWSSQQCPSSIRQTDVVVRSAVPAEVVVHWDARRSDEDCSRSAGWAELGYYHAIAATLGGEPTDTQFQLTRPPAVVVTVTPKPKATTASPSASASAASQSPARQSPVSAR</sequence>
<dbReference type="Proteomes" id="UP000276542">
    <property type="component" value="Unassembled WGS sequence"/>
</dbReference>
<feature type="compositionally biased region" description="Low complexity" evidence="1">
    <location>
        <begin position="55"/>
        <end position="73"/>
    </location>
</feature>
<evidence type="ECO:0000256" key="1">
    <source>
        <dbReference type="SAM" id="MobiDB-lite"/>
    </source>
</evidence>
<dbReference type="AlphaFoldDB" id="A0A3A5H5Y9"/>
<comment type="caution">
    <text evidence="2">The sequence shown here is derived from an EMBL/GenBank/DDBJ whole genome shotgun (WGS) entry which is preliminary data.</text>
</comment>
<evidence type="ECO:0000313" key="3">
    <source>
        <dbReference type="Proteomes" id="UP000276542"/>
    </source>
</evidence>
<accession>A0A3A5H5Y9</accession>
<name>A0A3A5H5Y9_9ACTN</name>
<organism evidence="2 3">
    <name type="scientific">Nocardioides cavernaquae</name>
    <dbReference type="NCBI Taxonomy" id="2321396"/>
    <lineage>
        <taxon>Bacteria</taxon>
        <taxon>Bacillati</taxon>
        <taxon>Actinomycetota</taxon>
        <taxon>Actinomycetes</taxon>
        <taxon>Propionibacteriales</taxon>
        <taxon>Nocardioidaceae</taxon>
        <taxon>Nocardioides</taxon>
    </lineage>
</organism>
<evidence type="ECO:0008006" key="4">
    <source>
        <dbReference type="Google" id="ProtNLM"/>
    </source>
</evidence>
<protein>
    <recommendedName>
        <fullName evidence="4">DUF4232 domain-containing protein</fullName>
    </recommendedName>
</protein>
<evidence type="ECO:0000313" key="2">
    <source>
        <dbReference type="EMBL" id="RJS46093.1"/>
    </source>
</evidence>
<gene>
    <name evidence="2" type="ORF">D4739_07600</name>
</gene>
<keyword evidence="3" id="KW-1185">Reference proteome</keyword>